<keyword evidence="7 8" id="KW-0472">Membrane</keyword>
<dbReference type="InterPro" id="IPR005828">
    <property type="entry name" value="MFS_sugar_transport-like"/>
</dbReference>
<feature type="transmembrane region" description="Helical" evidence="8">
    <location>
        <begin position="441"/>
        <end position="461"/>
    </location>
</feature>
<accession>A0AAV7JAW2</accession>
<keyword evidence="6 8" id="KW-1133">Transmembrane helix</keyword>
<dbReference type="PROSITE" id="PS00216">
    <property type="entry name" value="SUGAR_TRANSPORT_1"/>
    <property type="match status" value="1"/>
</dbReference>
<proteinExistence type="predicted"/>
<feature type="transmembrane region" description="Helical" evidence="8">
    <location>
        <begin position="142"/>
        <end position="161"/>
    </location>
</feature>
<dbReference type="PRINTS" id="PR00171">
    <property type="entry name" value="SUGRTRNSPORT"/>
</dbReference>
<evidence type="ECO:0000256" key="1">
    <source>
        <dbReference type="ARBA" id="ARBA00004651"/>
    </source>
</evidence>
<evidence type="ECO:0000313" key="11">
    <source>
        <dbReference type="Proteomes" id="UP001165289"/>
    </source>
</evidence>
<dbReference type="InterPro" id="IPR003663">
    <property type="entry name" value="Sugar/inositol_transpt"/>
</dbReference>
<dbReference type="InterPro" id="IPR036259">
    <property type="entry name" value="MFS_trans_sf"/>
</dbReference>
<dbReference type="InterPro" id="IPR005829">
    <property type="entry name" value="Sugar_transporter_CS"/>
</dbReference>
<evidence type="ECO:0000256" key="7">
    <source>
        <dbReference type="ARBA" id="ARBA00023136"/>
    </source>
</evidence>
<evidence type="ECO:0000256" key="5">
    <source>
        <dbReference type="ARBA" id="ARBA00022692"/>
    </source>
</evidence>
<feature type="transmembrane region" description="Helical" evidence="8">
    <location>
        <begin position="55"/>
        <end position="77"/>
    </location>
</feature>
<organism evidence="10 11">
    <name type="scientific">Oopsacas minuta</name>
    <dbReference type="NCBI Taxonomy" id="111878"/>
    <lineage>
        <taxon>Eukaryota</taxon>
        <taxon>Metazoa</taxon>
        <taxon>Porifera</taxon>
        <taxon>Hexactinellida</taxon>
        <taxon>Hexasterophora</taxon>
        <taxon>Lyssacinosida</taxon>
        <taxon>Leucopsacidae</taxon>
        <taxon>Oopsacas</taxon>
    </lineage>
</organism>
<dbReference type="InterPro" id="IPR020846">
    <property type="entry name" value="MFS_dom"/>
</dbReference>
<evidence type="ECO:0000256" key="4">
    <source>
        <dbReference type="ARBA" id="ARBA00022597"/>
    </source>
</evidence>
<feature type="transmembrane region" description="Helical" evidence="8">
    <location>
        <begin position="110"/>
        <end position="130"/>
    </location>
</feature>
<reference evidence="10 11" key="1">
    <citation type="journal article" date="2023" name="BMC Biol.">
        <title>The compact genome of the sponge Oopsacas minuta (Hexactinellida) is lacking key metazoan core genes.</title>
        <authorList>
            <person name="Santini S."/>
            <person name="Schenkelaars Q."/>
            <person name="Jourda C."/>
            <person name="Duchesne M."/>
            <person name="Belahbib H."/>
            <person name="Rocher C."/>
            <person name="Selva M."/>
            <person name="Riesgo A."/>
            <person name="Vervoort M."/>
            <person name="Leys S.P."/>
            <person name="Kodjabachian L."/>
            <person name="Le Bivic A."/>
            <person name="Borchiellini C."/>
            <person name="Claverie J.M."/>
            <person name="Renard E."/>
        </authorList>
    </citation>
    <scope>NUCLEOTIDE SEQUENCE [LARGE SCALE GENOMIC DNA]</scope>
    <source>
        <strain evidence="10">SPO-2</strain>
    </source>
</reference>
<comment type="subcellular location">
    <subcellularLocation>
        <location evidence="1">Cell membrane</location>
        <topology evidence="1">Multi-pass membrane protein</topology>
    </subcellularLocation>
</comment>
<evidence type="ECO:0000259" key="9">
    <source>
        <dbReference type="PROSITE" id="PS50850"/>
    </source>
</evidence>
<keyword evidence="5 8" id="KW-0812">Transmembrane</keyword>
<dbReference type="PANTHER" id="PTHR48021">
    <property type="match status" value="1"/>
</dbReference>
<dbReference type="SUPFAM" id="SSF103473">
    <property type="entry name" value="MFS general substrate transporter"/>
    <property type="match status" value="1"/>
</dbReference>
<name>A0AAV7JAW2_9METZ</name>
<evidence type="ECO:0000313" key="10">
    <source>
        <dbReference type="EMBL" id="KAI6645858.1"/>
    </source>
</evidence>
<feature type="domain" description="Major facilitator superfamily (MFS) profile" evidence="9">
    <location>
        <begin position="19"/>
        <end position="465"/>
    </location>
</feature>
<keyword evidence="2" id="KW-0813">Transport</keyword>
<dbReference type="GO" id="GO:0005886">
    <property type="term" value="C:plasma membrane"/>
    <property type="evidence" value="ECO:0007669"/>
    <property type="project" value="UniProtKB-SubCell"/>
</dbReference>
<feature type="transmembrane region" description="Helical" evidence="8">
    <location>
        <begin position="253"/>
        <end position="274"/>
    </location>
</feature>
<dbReference type="InterPro" id="IPR050549">
    <property type="entry name" value="MFS_Trehalose_Transporter"/>
</dbReference>
<feature type="transmembrane region" description="Helical" evidence="8">
    <location>
        <begin position="167"/>
        <end position="187"/>
    </location>
</feature>
<dbReference type="AlphaFoldDB" id="A0AAV7JAW2"/>
<feature type="transmembrane region" description="Helical" evidence="8">
    <location>
        <begin position="316"/>
        <end position="335"/>
    </location>
</feature>
<evidence type="ECO:0000256" key="2">
    <source>
        <dbReference type="ARBA" id="ARBA00022448"/>
    </source>
</evidence>
<evidence type="ECO:0000256" key="3">
    <source>
        <dbReference type="ARBA" id="ARBA00022475"/>
    </source>
</evidence>
<feature type="transmembrane region" description="Helical" evidence="8">
    <location>
        <begin position="410"/>
        <end position="429"/>
    </location>
</feature>
<feature type="transmembrane region" description="Helical" evidence="8">
    <location>
        <begin position="84"/>
        <end position="104"/>
    </location>
</feature>
<dbReference type="EMBL" id="JAKMXF010000365">
    <property type="protein sequence ID" value="KAI6645858.1"/>
    <property type="molecule type" value="Genomic_DNA"/>
</dbReference>
<comment type="caution">
    <text evidence="10">The sequence shown here is derived from an EMBL/GenBank/DDBJ whole genome shotgun (WGS) entry which is preliminary data.</text>
</comment>
<sequence length="503" mass="55797">MKVSKIRANISGICPVLIATLSANLGSFVLGYSIGFPSPIQDHVKRIGLLDDTTFPIFSSSVFLAAILGSLLVLLSADLVGRKALIILFTLPSSLGWCMIASGYSGAIMLMGRALTGIAWGGISSLTSVYIADLAPKKFKGLYGSIFTHAFVGGIFVSNFLGIYLKFQWLALVPVSVNLLQGLLMFWQPDSPTWLISRSLDKKAMKTLKYLRGSEHDCLAEFNQIQKIVMEKQLTISERFCLLFTKVRYLKPLAVVCFCFVCNGFTGVSVITSYSAEILESSSLIPPKVASLVPTLMQSFSMLFCTILVDRVGRKPLLIISSVGIALCYAMLSGYHFSSLYIWPQCYSIGQNTSYNSNIQRLVMSEDFCSSITLLPMIALLTIRFMYGVGWGPLPWILLGETFPLKVRSAAASISVITRLLFSGVPILVFPYLKQLIGQEYVFLIFLFLNITSPFFVFIFVPETKGKSLEEVEDLFKKRIVFITCKYSCHKSENEIYIHTTVN</sequence>
<keyword evidence="11" id="KW-1185">Reference proteome</keyword>
<gene>
    <name evidence="10" type="ORF">LOD99_13117</name>
</gene>
<feature type="transmembrane region" description="Helical" evidence="8">
    <location>
        <begin position="289"/>
        <end position="309"/>
    </location>
</feature>
<dbReference type="Gene3D" id="1.20.1250.20">
    <property type="entry name" value="MFS general substrate transporter like domains"/>
    <property type="match status" value="1"/>
</dbReference>
<feature type="transmembrane region" description="Helical" evidence="8">
    <location>
        <begin position="12"/>
        <end position="35"/>
    </location>
</feature>
<keyword evidence="4" id="KW-0762">Sugar transport</keyword>
<dbReference type="Proteomes" id="UP001165289">
    <property type="component" value="Unassembled WGS sequence"/>
</dbReference>
<feature type="transmembrane region" description="Helical" evidence="8">
    <location>
        <begin position="374"/>
        <end position="398"/>
    </location>
</feature>
<evidence type="ECO:0000256" key="6">
    <source>
        <dbReference type="ARBA" id="ARBA00022989"/>
    </source>
</evidence>
<protein>
    <recommendedName>
        <fullName evidence="9">Major facilitator superfamily (MFS) profile domain-containing protein</fullName>
    </recommendedName>
</protein>
<keyword evidence="3" id="KW-1003">Cell membrane</keyword>
<dbReference type="PANTHER" id="PTHR48021:SF1">
    <property type="entry name" value="GH07001P-RELATED"/>
    <property type="match status" value="1"/>
</dbReference>
<dbReference type="Pfam" id="PF00083">
    <property type="entry name" value="Sugar_tr"/>
    <property type="match status" value="1"/>
</dbReference>
<dbReference type="PROSITE" id="PS50850">
    <property type="entry name" value="MFS"/>
    <property type="match status" value="1"/>
</dbReference>
<dbReference type="GO" id="GO:0022857">
    <property type="term" value="F:transmembrane transporter activity"/>
    <property type="evidence" value="ECO:0007669"/>
    <property type="project" value="InterPro"/>
</dbReference>
<evidence type="ECO:0000256" key="8">
    <source>
        <dbReference type="SAM" id="Phobius"/>
    </source>
</evidence>
<dbReference type="FunFam" id="1.20.1250.20:FF:000218">
    <property type="entry name" value="facilitated trehalose transporter Tret1"/>
    <property type="match status" value="1"/>
</dbReference>